<dbReference type="EMBL" id="BMGD01000003">
    <property type="protein sequence ID" value="GGB65784.1"/>
    <property type="molecule type" value="Genomic_DNA"/>
</dbReference>
<dbReference type="PANTHER" id="PTHR43464">
    <property type="entry name" value="METHYLTRANSFERASE"/>
    <property type="match status" value="1"/>
</dbReference>
<reference evidence="5" key="1">
    <citation type="journal article" date="2019" name="Int. J. Syst. Evol. Microbiol.">
        <title>The Global Catalogue of Microorganisms (GCM) 10K type strain sequencing project: providing services to taxonomists for standard genome sequencing and annotation.</title>
        <authorList>
            <consortium name="The Broad Institute Genomics Platform"/>
            <consortium name="The Broad Institute Genome Sequencing Center for Infectious Disease"/>
            <person name="Wu L."/>
            <person name="Ma J."/>
        </authorList>
    </citation>
    <scope>NUCLEOTIDE SEQUENCE [LARGE SCALE GENOMIC DNA]</scope>
    <source>
        <strain evidence="5">CGMCC 1.12851</strain>
    </source>
</reference>
<dbReference type="PANTHER" id="PTHR43464:SF19">
    <property type="entry name" value="UBIQUINONE BIOSYNTHESIS O-METHYLTRANSFERASE, MITOCHONDRIAL"/>
    <property type="match status" value="1"/>
</dbReference>
<keyword evidence="1 4" id="KW-0489">Methyltransferase</keyword>
<keyword evidence="5" id="KW-1185">Reference proteome</keyword>
<name>A0ABQ1JGF9_9SPHN</name>
<protein>
    <submittedName>
        <fullName evidence="4">Methyltransferase</fullName>
    </submittedName>
</protein>
<organism evidence="4 5">
    <name type="scientific">Blastomonas aquatica</name>
    <dbReference type="NCBI Taxonomy" id="1510276"/>
    <lineage>
        <taxon>Bacteria</taxon>
        <taxon>Pseudomonadati</taxon>
        <taxon>Pseudomonadota</taxon>
        <taxon>Alphaproteobacteria</taxon>
        <taxon>Sphingomonadales</taxon>
        <taxon>Sphingomonadaceae</taxon>
        <taxon>Blastomonas</taxon>
    </lineage>
</organism>
<dbReference type="InterPro" id="IPR008715">
    <property type="entry name" value="SAM-MeTfrase_NodS-like"/>
</dbReference>
<dbReference type="Proteomes" id="UP000614261">
    <property type="component" value="Unassembled WGS sequence"/>
</dbReference>
<accession>A0ABQ1JGF9</accession>
<dbReference type="GO" id="GO:0008168">
    <property type="term" value="F:methyltransferase activity"/>
    <property type="evidence" value="ECO:0007669"/>
    <property type="project" value="UniProtKB-KW"/>
</dbReference>
<evidence type="ECO:0000313" key="4">
    <source>
        <dbReference type="EMBL" id="GGB65784.1"/>
    </source>
</evidence>
<dbReference type="RefSeq" id="WP_188514363.1">
    <property type="nucleotide sequence ID" value="NZ_BMGD01000003.1"/>
</dbReference>
<evidence type="ECO:0000313" key="5">
    <source>
        <dbReference type="Proteomes" id="UP000614261"/>
    </source>
</evidence>
<dbReference type="CDD" id="cd02440">
    <property type="entry name" value="AdoMet_MTases"/>
    <property type="match status" value="1"/>
</dbReference>
<comment type="caution">
    <text evidence="4">The sequence shown here is derived from an EMBL/GenBank/DDBJ whole genome shotgun (WGS) entry which is preliminary data.</text>
</comment>
<dbReference type="GO" id="GO:0032259">
    <property type="term" value="P:methylation"/>
    <property type="evidence" value="ECO:0007669"/>
    <property type="project" value="UniProtKB-KW"/>
</dbReference>
<evidence type="ECO:0000256" key="2">
    <source>
        <dbReference type="ARBA" id="ARBA00022679"/>
    </source>
</evidence>
<sequence length="195" mass="22475">MRHQTSLDAKYFEQMFRDKPDPWGFETSAYEQAKYARTLEALGDRRFDRALEVGCANGVLTALLAPYCDRLLAIDISETALRLARERCSDLADVAFEQLAFPRQTPEEKSFDLLLLSEVVYYWDDGDLERAAEWIARTVVPGGKVLLVHWTGETDYPQSGDEAVEKLYAMLTDRIDLVRTDRQPEYRLDLWRISA</sequence>
<dbReference type="Gene3D" id="3.40.50.150">
    <property type="entry name" value="Vaccinia Virus protein VP39"/>
    <property type="match status" value="1"/>
</dbReference>
<proteinExistence type="predicted"/>
<keyword evidence="2" id="KW-0808">Transferase</keyword>
<gene>
    <name evidence="4" type="ORF">GCM10010833_21190</name>
</gene>
<evidence type="ECO:0000256" key="1">
    <source>
        <dbReference type="ARBA" id="ARBA00022603"/>
    </source>
</evidence>
<dbReference type="Pfam" id="PF05401">
    <property type="entry name" value="NodS"/>
    <property type="match status" value="1"/>
</dbReference>
<evidence type="ECO:0000256" key="3">
    <source>
        <dbReference type="ARBA" id="ARBA00022691"/>
    </source>
</evidence>
<keyword evidence="3" id="KW-0949">S-adenosyl-L-methionine</keyword>
<dbReference type="SUPFAM" id="SSF53335">
    <property type="entry name" value="S-adenosyl-L-methionine-dependent methyltransferases"/>
    <property type="match status" value="1"/>
</dbReference>
<dbReference type="InterPro" id="IPR029063">
    <property type="entry name" value="SAM-dependent_MTases_sf"/>
</dbReference>